<protein>
    <submittedName>
        <fullName evidence="2">Uncharacterized protein</fullName>
    </submittedName>
</protein>
<sequence>MVGDEPKLNKETLLEEGNGKEATDKQWRLANRMRRSDPNPLRADFTYMYIDLMFARDALHSKDEEVRKRIGEVAEMFKGVWGGQGPADVDSAEFVYFSDLGEWRFPE</sequence>
<dbReference type="AlphaFoldDB" id="A0A368KN66"/>
<evidence type="ECO:0000313" key="2">
    <source>
        <dbReference type="EMBL" id="RCS44655.1"/>
    </source>
</evidence>
<dbReference type="Proteomes" id="UP000253562">
    <property type="component" value="Unassembled WGS sequence"/>
</dbReference>
<evidence type="ECO:0000313" key="3">
    <source>
        <dbReference type="Proteomes" id="UP000253562"/>
    </source>
</evidence>
<comment type="caution">
    <text evidence="2">The sequence shown here is derived from an EMBL/GenBank/DDBJ whole genome shotgun (WGS) entry which is preliminary data.</text>
</comment>
<organism evidence="2 3">
    <name type="scientific">Bremerella cremea</name>
    <dbReference type="NCBI Taxonomy" id="1031537"/>
    <lineage>
        <taxon>Bacteria</taxon>
        <taxon>Pseudomonadati</taxon>
        <taxon>Planctomycetota</taxon>
        <taxon>Planctomycetia</taxon>
        <taxon>Pirellulales</taxon>
        <taxon>Pirellulaceae</taxon>
        <taxon>Bremerella</taxon>
    </lineage>
</organism>
<feature type="region of interest" description="Disordered" evidence="1">
    <location>
        <begin position="1"/>
        <end position="26"/>
    </location>
</feature>
<evidence type="ECO:0000256" key="1">
    <source>
        <dbReference type="SAM" id="MobiDB-lite"/>
    </source>
</evidence>
<gene>
    <name evidence="2" type="ORF">DTL42_17180</name>
</gene>
<accession>A0A368KN66</accession>
<proteinExistence type="predicted"/>
<dbReference type="EMBL" id="QPEX01000034">
    <property type="protein sequence ID" value="RCS44655.1"/>
    <property type="molecule type" value="Genomic_DNA"/>
</dbReference>
<name>A0A368KN66_9BACT</name>
<reference evidence="2 3" key="1">
    <citation type="submission" date="2018-07" db="EMBL/GenBank/DDBJ databases">
        <title>Comparative genomes isolates from brazilian mangrove.</title>
        <authorList>
            <person name="De Araujo J.E."/>
            <person name="Taketani R.G."/>
            <person name="Silva M.C.P."/>
            <person name="Lourenco M.V."/>
            <person name="Oliveira V.M."/>
            <person name="Andreote F.D."/>
        </authorList>
    </citation>
    <scope>NUCLEOTIDE SEQUENCE [LARGE SCALE GENOMIC DNA]</scope>
    <source>
        <strain evidence="2 3">HEX PRIS-MGV</strain>
    </source>
</reference>